<sequence>MKNKAFQRTYRECPLTINKTINALHYCLKNIL</sequence>
<organism evidence="1">
    <name type="scientific">Anguilla anguilla</name>
    <name type="common">European freshwater eel</name>
    <name type="synonym">Muraena anguilla</name>
    <dbReference type="NCBI Taxonomy" id="7936"/>
    <lineage>
        <taxon>Eukaryota</taxon>
        <taxon>Metazoa</taxon>
        <taxon>Chordata</taxon>
        <taxon>Craniata</taxon>
        <taxon>Vertebrata</taxon>
        <taxon>Euteleostomi</taxon>
        <taxon>Actinopterygii</taxon>
        <taxon>Neopterygii</taxon>
        <taxon>Teleostei</taxon>
        <taxon>Anguilliformes</taxon>
        <taxon>Anguillidae</taxon>
        <taxon>Anguilla</taxon>
    </lineage>
</organism>
<dbReference type="AlphaFoldDB" id="A0A0E9T009"/>
<protein>
    <submittedName>
        <fullName evidence="1">Uncharacterized protein</fullName>
    </submittedName>
</protein>
<reference evidence="1" key="2">
    <citation type="journal article" date="2015" name="Fish Shellfish Immunol.">
        <title>Early steps in the European eel (Anguilla anguilla)-Vibrio vulnificus interaction in the gills: Role of the RtxA13 toxin.</title>
        <authorList>
            <person name="Callol A."/>
            <person name="Pajuelo D."/>
            <person name="Ebbesson L."/>
            <person name="Teles M."/>
            <person name="MacKenzie S."/>
            <person name="Amaro C."/>
        </authorList>
    </citation>
    <scope>NUCLEOTIDE SEQUENCE</scope>
</reference>
<accession>A0A0E9T009</accession>
<reference evidence="1" key="1">
    <citation type="submission" date="2014-11" db="EMBL/GenBank/DDBJ databases">
        <authorList>
            <person name="Amaro Gonzalez C."/>
        </authorList>
    </citation>
    <scope>NUCLEOTIDE SEQUENCE</scope>
</reference>
<name>A0A0E9T009_ANGAN</name>
<evidence type="ECO:0000313" key="1">
    <source>
        <dbReference type="EMBL" id="JAH46245.1"/>
    </source>
</evidence>
<dbReference type="EMBL" id="GBXM01062332">
    <property type="protein sequence ID" value="JAH46245.1"/>
    <property type="molecule type" value="Transcribed_RNA"/>
</dbReference>
<proteinExistence type="predicted"/>